<name>A0AAW2BJW2_9ROSI</name>
<protein>
    <submittedName>
        <fullName evidence="1">Uncharacterized protein</fullName>
    </submittedName>
</protein>
<dbReference type="EMBL" id="JAZDWU010000011">
    <property type="protein sequence ID" value="KAK9986211.1"/>
    <property type="molecule type" value="Genomic_DNA"/>
</dbReference>
<accession>A0AAW2BJW2</accession>
<gene>
    <name evidence="1" type="ORF">SO802_031162</name>
</gene>
<comment type="caution">
    <text evidence="1">The sequence shown here is derived from an EMBL/GenBank/DDBJ whole genome shotgun (WGS) entry which is preliminary data.</text>
</comment>
<evidence type="ECO:0000313" key="1">
    <source>
        <dbReference type="EMBL" id="KAK9986211.1"/>
    </source>
</evidence>
<organism evidence="1 2">
    <name type="scientific">Lithocarpus litseifolius</name>
    <dbReference type="NCBI Taxonomy" id="425828"/>
    <lineage>
        <taxon>Eukaryota</taxon>
        <taxon>Viridiplantae</taxon>
        <taxon>Streptophyta</taxon>
        <taxon>Embryophyta</taxon>
        <taxon>Tracheophyta</taxon>
        <taxon>Spermatophyta</taxon>
        <taxon>Magnoliopsida</taxon>
        <taxon>eudicotyledons</taxon>
        <taxon>Gunneridae</taxon>
        <taxon>Pentapetalae</taxon>
        <taxon>rosids</taxon>
        <taxon>fabids</taxon>
        <taxon>Fagales</taxon>
        <taxon>Fagaceae</taxon>
        <taxon>Lithocarpus</taxon>
    </lineage>
</organism>
<dbReference type="AlphaFoldDB" id="A0AAW2BJW2"/>
<proteinExistence type="predicted"/>
<dbReference type="Proteomes" id="UP001459277">
    <property type="component" value="Unassembled WGS sequence"/>
</dbReference>
<sequence>MAPVPSGTFLYSACRGTAFTLLPPQLSLSDECTRRPLLVGQVLSQRHVPALAASHHITRRRQGHFVRYLTVAFSPVMAEYSPSPFPSWHAPKGSNSALLFSGAMSSQQDTHPKVA</sequence>
<evidence type="ECO:0000313" key="2">
    <source>
        <dbReference type="Proteomes" id="UP001459277"/>
    </source>
</evidence>
<keyword evidence="2" id="KW-1185">Reference proteome</keyword>
<reference evidence="1 2" key="1">
    <citation type="submission" date="2024-01" db="EMBL/GenBank/DDBJ databases">
        <title>A telomere-to-telomere, gap-free genome of sweet tea (Lithocarpus litseifolius).</title>
        <authorList>
            <person name="Zhou J."/>
        </authorList>
    </citation>
    <scope>NUCLEOTIDE SEQUENCE [LARGE SCALE GENOMIC DNA]</scope>
    <source>
        <strain evidence="1">Zhou-2022a</strain>
        <tissue evidence="1">Leaf</tissue>
    </source>
</reference>